<dbReference type="EMBL" id="KK852714">
    <property type="protein sequence ID" value="KDR17917.1"/>
    <property type="molecule type" value="Genomic_DNA"/>
</dbReference>
<keyword evidence="2" id="KW-0963">Cytoplasm</keyword>
<dbReference type="OMA" id="NAMFPTV"/>
<dbReference type="PANTHER" id="PTHR14791">
    <property type="entry name" value="BOMB/KIRA PROTEINS"/>
    <property type="match status" value="1"/>
</dbReference>
<dbReference type="InterPro" id="IPR036020">
    <property type="entry name" value="WW_dom_sf"/>
</dbReference>
<evidence type="ECO:0000259" key="4">
    <source>
        <dbReference type="PROSITE" id="PS50020"/>
    </source>
</evidence>
<dbReference type="GO" id="GO:0019900">
    <property type="term" value="F:kinase binding"/>
    <property type="evidence" value="ECO:0007669"/>
    <property type="project" value="TreeGrafter"/>
</dbReference>
<sequence length="495" mass="55740">MGPFESVDNLCSVYAVTLWLQVIDLKMAENRDTGPLPPGWDRKYDHRTGRHYYINYFNKTTTWEDPRLRYRQLAQPIPQHVPTAVSETIPLQHGSPDSRGYHVYPSNSSQYPPQPAFQSPAPYSHPSVFFQDLTNVRPSPIAGRAVGLPINPYASPARTTETSMTTDTEQSVAKISAMFPTVSDTHIRTLLMKYLKSVFPKVDETLLLDILSNSDNNVQKATEKLIAMGFEKRDTPPPRLTLRKKEEEQQKVMQENQSAMPSSPPRMKSLEEKQKMKARLQEKYPDIPERVITIALDSVDFDEERASQILNIMVQEEEKNKVKEPASVRESQPEEARSTPQPTIEPDAVQGPSPVHRPTTRKAPDKMDKGQHRRSKGKKDIPKVSRGTSTTEDKEYKSPYLMKVCGPNRDLYKGPNDELLLVDYITWNGPNVDLLGNGRRISLAKGPNKSLLQGERSYIAKGPNSDLRKGPMRGLAKGSIYSQLSTSTAGESRGK</sequence>
<dbReference type="InterPro" id="IPR003892">
    <property type="entry name" value="CUE"/>
</dbReference>
<dbReference type="Proteomes" id="UP000027135">
    <property type="component" value="Unassembled WGS sequence"/>
</dbReference>
<dbReference type="eggNOG" id="ENOG502RY4R">
    <property type="taxonomic scope" value="Eukaryota"/>
</dbReference>
<dbReference type="GO" id="GO:0043130">
    <property type="term" value="F:ubiquitin binding"/>
    <property type="evidence" value="ECO:0007669"/>
    <property type="project" value="InterPro"/>
</dbReference>
<dbReference type="Gene3D" id="2.20.70.10">
    <property type="match status" value="1"/>
</dbReference>
<feature type="region of interest" description="Disordered" evidence="3">
    <location>
        <begin position="246"/>
        <end position="275"/>
    </location>
</feature>
<keyword evidence="7" id="KW-1185">Reference proteome</keyword>
<dbReference type="PROSITE" id="PS51140">
    <property type="entry name" value="CUE"/>
    <property type="match status" value="1"/>
</dbReference>
<dbReference type="GO" id="GO:0046621">
    <property type="term" value="P:negative regulation of organ growth"/>
    <property type="evidence" value="ECO:0007669"/>
    <property type="project" value="TreeGrafter"/>
</dbReference>
<organism evidence="6 7">
    <name type="scientific">Zootermopsis nevadensis</name>
    <name type="common">Dampwood termite</name>
    <dbReference type="NCBI Taxonomy" id="136037"/>
    <lineage>
        <taxon>Eukaryota</taxon>
        <taxon>Metazoa</taxon>
        <taxon>Ecdysozoa</taxon>
        <taxon>Arthropoda</taxon>
        <taxon>Hexapoda</taxon>
        <taxon>Insecta</taxon>
        <taxon>Pterygota</taxon>
        <taxon>Neoptera</taxon>
        <taxon>Polyneoptera</taxon>
        <taxon>Dictyoptera</taxon>
        <taxon>Blattodea</taxon>
        <taxon>Blattoidea</taxon>
        <taxon>Termitoidae</taxon>
        <taxon>Termopsidae</taxon>
        <taxon>Zootermopsis</taxon>
    </lineage>
</organism>
<dbReference type="FunCoup" id="A0A067RFV8">
    <property type="interactions" value="110"/>
</dbReference>
<dbReference type="STRING" id="136037.A0A067RFV8"/>
<dbReference type="AlphaFoldDB" id="A0A067RFV8"/>
<dbReference type="PANTHER" id="PTHR14791:SF23">
    <property type="entry name" value="WW DOMAIN-CONTAINING PROTEIN"/>
    <property type="match status" value="1"/>
</dbReference>
<dbReference type="GO" id="GO:0060090">
    <property type="term" value="F:molecular adaptor activity"/>
    <property type="evidence" value="ECO:0007669"/>
    <property type="project" value="TreeGrafter"/>
</dbReference>
<evidence type="ECO:0000256" key="2">
    <source>
        <dbReference type="ARBA" id="ARBA00022490"/>
    </source>
</evidence>
<evidence type="ECO:0000313" key="7">
    <source>
        <dbReference type="Proteomes" id="UP000027135"/>
    </source>
</evidence>
<dbReference type="GO" id="GO:0005737">
    <property type="term" value="C:cytoplasm"/>
    <property type="evidence" value="ECO:0007669"/>
    <property type="project" value="UniProtKB-SubCell"/>
</dbReference>
<feature type="domain" description="CUE" evidence="5">
    <location>
        <begin position="187"/>
        <end position="230"/>
    </location>
</feature>
<dbReference type="GO" id="GO:0035330">
    <property type="term" value="P:regulation of hippo signaling"/>
    <property type="evidence" value="ECO:0007669"/>
    <property type="project" value="TreeGrafter"/>
</dbReference>
<dbReference type="SMART" id="SM00456">
    <property type="entry name" value="WW"/>
    <property type="match status" value="1"/>
</dbReference>
<feature type="domain" description="WW" evidence="4">
    <location>
        <begin position="34"/>
        <end position="68"/>
    </location>
</feature>
<dbReference type="PROSITE" id="PS50020">
    <property type="entry name" value="WW_DOMAIN_2"/>
    <property type="match status" value="1"/>
</dbReference>
<dbReference type="GO" id="GO:0006355">
    <property type="term" value="P:regulation of DNA-templated transcription"/>
    <property type="evidence" value="ECO:0007669"/>
    <property type="project" value="TreeGrafter"/>
</dbReference>
<evidence type="ECO:0000259" key="5">
    <source>
        <dbReference type="PROSITE" id="PS51140"/>
    </source>
</evidence>
<name>A0A067RFV8_ZOONE</name>
<dbReference type="Pfam" id="PF00397">
    <property type="entry name" value="WW"/>
    <property type="match status" value="1"/>
</dbReference>
<accession>A0A067RFV8</accession>
<feature type="region of interest" description="Disordered" evidence="3">
    <location>
        <begin position="461"/>
        <end position="495"/>
    </location>
</feature>
<gene>
    <name evidence="6" type="ORF">L798_08224</name>
</gene>
<dbReference type="PROSITE" id="PS01159">
    <property type="entry name" value="WW_DOMAIN_1"/>
    <property type="match status" value="1"/>
</dbReference>
<evidence type="ECO:0000256" key="1">
    <source>
        <dbReference type="ARBA" id="ARBA00004496"/>
    </source>
</evidence>
<feature type="compositionally biased region" description="Basic and acidic residues" evidence="3">
    <location>
        <begin position="318"/>
        <end position="337"/>
    </location>
</feature>
<reference evidence="6 7" key="1">
    <citation type="journal article" date="2014" name="Nat. Commun.">
        <title>Molecular traces of alternative social organization in a termite genome.</title>
        <authorList>
            <person name="Terrapon N."/>
            <person name="Li C."/>
            <person name="Robertson H.M."/>
            <person name="Ji L."/>
            <person name="Meng X."/>
            <person name="Booth W."/>
            <person name="Chen Z."/>
            <person name="Childers C.P."/>
            <person name="Glastad K.M."/>
            <person name="Gokhale K."/>
            <person name="Gowin J."/>
            <person name="Gronenberg W."/>
            <person name="Hermansen R.A."/>
            <person name="Hu H."/>
            <person name="Hunt B.G."/>
            <person name="Huylmans A.K."/>
            <person name="Khalil S.M."/>
            <person name="Mitchell R.D."/>
            <person name="Munoz-Torres M.C."/>
            <person name="Mustard J.A."/>
            <person name="Pan H."/>
            <person name="Reese J.T."/>
            <person name="Scharf M.E."/>
            <person name="Sun F."/>
            <person name="Vogel H."/>
            <person name="Xiao J."/>
            <person name="Yang W."/>
            <person name="Yang Z."/>
            <person name="Yang Z."/>
            <person name="Zhou J."/>
            <person name="Zhu J."/>
            <person name="Brent C.S."/>
            <person name="Elsik C.G."/>
            <person name="Goodisman M.A."/>
            <person name="Liberles D.A."/>
            <person name="Roe R.M."/>
            <person name="Vargo E.L."/>
            <person name="Vilcinskas A."/>
            <person name="Wang J."/>
            <person name="Bornberg-Bauer E."/>
            <person name="Korb J."/>
            <person name="Zhang G."/>
            <person name="Liebig J."/>
        </authorList>
    </citation>
    <scope>NUCLEOTIDE SEQUENCE [LARGE SCALE GENOMIC DNA]</scope>
    <source>
        <tissue evidence="6">Whole organism</tissue>
    </source>
</reference>
<evidence type="ECO:0000256" key="3">
    <source>
        <dbReference type="SAM" id="MobiDB-lite"/>
    </source>
</evidence>
<dbReference type="InterPro" id="IPR051105">
    <property type="entry name" value="WWC/KIBRA_Hippo_Reg"/>
</dbReference>
<dbReference type="InterPro" id="IPR001202">
    <property type="entry name" value="WW_dom"/>
</dbReference>
<dbReference type="InParanoid" id="A0A067RFV8"/>
<feature type="compositionally biased region" description="Polar residues" evidence="3">
    <location>
        <begin position="480"/>
        <end position="495"/>
    </location>
</feature>
<dbReference type="InterPro" id="IPR009060">
    <property type="entry name" value="UBA-like_sf"/>
</dbReference>
<dbReference type="CDD" id="cd00201">
    <property type="entry name" value="WW"/>
    <property type="match status" value="1"/>
</dbReference>
<evidence type="ECO:0000313" key="6">
    <source>
        <dbReference type="EMBL" id="KDR17917.1"/>
    </source>
</evidence>
<dbReference type="GO" id="GO:0016477">
    <property type="term" value="P:cell migration"/>
    <property type="evidence" value="ECO:0007669"/>
    <property type="project" value="TreeGrafter"/>
</dbReference>
<protein>
    <submittedName>
        <fullName evidence="6">NEDD4-like E3 ubiquitin-protein ligase WWP1</fullName>
    </submittedName>
</protein>
<proteinExistence type="predicted"/>
<dbReference type="SUPFAM" id="SSF51045">
    <property type="entry name" value="WW domain"/>
    <property type="match status" value="1"/>
</dbReference>
<dbReference type="SUPFAM" id="SSF46934">
    <property type="entry name" value="UBA-like"/>
    <property type="match status" value="1"/>
</dbReference>
<feature type="region of interest" description="Disordered" evidence="3">
    <location>
        <begin position="318"/>
        <end position="393"/>
    </location>
</feature>
<comment type="subcellular location">
    <subcellularLocation>
        <location evidence="1">Cytoplasm</location>
    </subcellularLocation>
</comment>
<dbReference type="CDD" id="cd14279">
    <property type="entry name" value="CUE"/>
    <property type="match status" value="2"/>
</dbReference>